<evidence type="ECO:0000256" key="3">
    <source>
        <dbReference type="ARBA" id="ARBA00022840"/>
    </source>
</evidence>
<keyword evidence="4 5" id="KW-0143">Chaperone</keyword>
<dbReference type="InterPro" id="IPR036890">
    <property type="entry name" value="HATPase_C_sf"/>
</dbReference>
<comment type="caution">
    <text evidence="5">Lacks conserved residue(s) required for the propagation of feature annotation.</text>
</comment>
<dbReference type="SMART" id="SM00387">
    <property type="entry name" value="HATPase_c"/>
    <property type="match status" value="1"/>
</dbReference>
<evidence type="ECO:0000313" key="7">
    <source>
        <dbReference type="EMBL" id="MBC5695429.1"/>
    </source>
</evidence>
<comment type="function">
    <text evidence="5">Molecular chaperone. Has ATPase activity.</text>
</comment>
<dbReference type="CDD" id="cd16927">
    <property type="entry name" value="HATPase_Hsp90-like"/>
    <property type="match status" value="1"/>
</dbReference>
<proteinExistence type="inferred from homology"/>
<comment type="similarity">
    <text evidence="1 5">Belongs to the heat shock protein 90 family.</text>
</comment>
<dbReference type="InterPro" id="IPR020575">
    <property type="entry name" value="Hsp90_N"/>
</dbReference>
<dbReference type="Pfam" id="PF13589">
    <property type="entry name" value="HATPase_c_3"/>
    <property type="match status" value="1"/>
</dbReference>
<comment type="caution">
    <text evidence="7">The sequence shown here is derived from an EMBL/GenBank/DDBJ whole genome shotgun (WGS) entry which is preliminary data.</text>
</comment>
<reference evidence="7 8" key="1">
    <citation type="submission" date="2020-08" db="EMBL/GenBank/DDBJ databases">
        <title>Genome public.</title>
        <authorList>
            <person name="Liu C."/>
            <person name="Sun Q."/>
        </authorList>
    </citation>
    <scope>NUCLEOTIDE SEQUENCE [LARGE SCALE GENOMIC DNA]</scope>
    <source>
        <strain evidence="7 8">M2</strain>
    </source>
</reference>
<keyword evidence="8" id="KW-1185">Reference proteome</keyword>
<accession>A0ABR7GM96</accession>
<dbReference type="PIRSF" id="PIRSF002583">
    <property type="entry name" value="Hsp90"/>
    <property type="match status" value="1"/>
</dbReference>
<dbReference type="InterPro" id="IPR020568">
    <property type="entry name" value="Ribosomal_Su5_D2-typ_SF"/>
</dbReference>
<keyword evidence="5" id="KW-0346">Stress response</keyword>
<keyword evidence="3 5" id="KW-0067">ATP-binding</keyword>
<dbReference type="Gene3D" id="3.30.565.10">
    <property type="entry name" value="Histidine kinase-like ATPase, C-terminal domain"/>
    <property type="match status" value="1"/>
</dbReference>
<evidence type="ECO:0000259" key="6">
    <source>
        <dbReference type="SMART" id="SM00387"/>
    </source>
</evidence>
<feature type="domain" description="Histidine kinase/HSP90-like ATPase" evidence="6">
    <location>
        <begin position="24"/>
        <end position="177"/>
    </location>
</feature>
<evidence type="ECO:0000256" key="5">
    <source>
        <dbReference type="HAMAP-Rule" id="MF_00505"/>
    </source>
</evidence>
<name>A0ABR7GM96_9FIRM</name>
<dbReference type="InterPro" id="IPR003594">
    <property type="entry name" value="HATPase_dom"/>
</dbReference>
<evidence type="ECO:0000313" key="8">
    <source>
        <dbReference type="Proteomes" id="UP000641741"/>
    </source>
</evidence>
<organism evidence="7 8">
    <name type="scientific">Agathobaculum hominis</name>
    <dbReference type="NCBI Taxonomy" id="2763014"/>
    <lineage>
        <taxon>Bacteria</taxon>
        <taxon>Bacillati</taxon>
        <taxon>Bacillota</taxon>
        <taxon>Clostridia</taxon>
        <taxon>Eubacteriales</taxon>
        <taxon>Butyricicoccaceae</taxon>
        <taxon>Agathobaculum</taxon>
    </lineage>
</organism>
<dbReference type="InterPro" id="IPR019805">
    <property type="entry name" value="Heat_shock_protein_90_CS"/>
</dbReference>
<dbReference type="SUPFAM" id="SSF55874">
    <property type="entry name" value="ATPase domain of HSP90 chaperone/DNA topoisomerase II/histidine kinase"/>
    <property type="match status" value="1"/>
</dbReference>
<dbReference type="InterPro" id="IPR001404">
    <property type="entry name" value="Hsp90_fam"/>
</dbReference>
<comment type="subunit">
    <text evidence="5">Homodimer.</text>
</comment>
<dbReference type="Pfam" id="PF00183">
    <property type="entry name" value="HSP90"/>
    <property type="match status" value="1"/>
</dbReference>
<evidence type="ECO:0000256" key="4">
    <source>
        <dbReference type="ARBA" id="ARBA00023186"/>
    </source>
</evidence>
<dbReference type="HAMAP" id="MF_00505">
    <property type="entry name" value="HSP90"/>
    <property type="match status" value="1"/>
</dbReference>
<dbReference type="Gene3D" id="3.30.230.80">
    <property type="match status" value="1"/>
</dbReference>
<dbReference type="Proteomes" id="UP000641741">
    <property type="component" value="Unassembled WGS sequence"/>
</dbReference>
<dbReference type="NCBIfam" id="NF003555">
    <property type="entry name" value="PRK05218.1"/>
    <property type="match status" value="1"/>
</dbReference>
<protein>
    <recommendedName>
        <fullName evidence="5">Chaperone protein HtpG</fullName>
    </recommendedName>
    <alternativeName>
        <fullName evidence="5">Heat shock protein HtpG</fullName>
    </alternativeName>
    <alternativeName>
        <fullName evidence="5">High temperature protein G</fullName>
    </alternativeName>
</protein>
<dbReference type="PROSITE" id="PS00298">
    <property type="entry name" value="HSP90"/>
    <property type="match status" value="1"/>
</dbReference>
<dbReference type="PANTHER" id="PTHR11528">
    <property type="entry name" value="HEAT SHOCK PROTEIN 90 FAMILY MEMBER"/>
    <property type="match status" value="1"/>
</dbReference>
<comment type="subcellular location">
    <subcellularLocation>
        <location evidence="5">Cytoplasm</location>
    </subcellularLocation>
</comment>
<dbReference type="Gene3D" id="3.40.50.11260">
    <property type="match status" value="1"/>
</dbReference>
<dbReference type="SUPFAM" id="SSF54211">
    <property type="entry name" value="Ribosomal protein S5 domain 2-like"/>
    <property type="match status" value="1"/>
</dbReference>
<dbReference type="EMBL" id="JACOPK010000004">
    <property type="protein sequence ID" value="MBC5695429.1"/>
    <property type="molecule type" value="Genomic_DNA"/>
</dbReference>
<dbReference type="SUPFAM" id="SSF110942">
    <property type="entry name" value="HSP90 C-terminal domain"/>
    <property type="match status" value="1"/>
</dbReference>
<keyword evidence="2 5" id="KW-0547">Nucleotide-binding</keyword>
<feature type="region of interest" description="A; substrate-binding" evidence="5">
    <location>
        <begin position="1"/>
        <end position="348"/>
    </location>
</feature>
<evidence type="ECO:0000256" key="2">
    <source>
        <dbReference type="ARBA" id="ARBA00022741"/>
    </source>
</evidence>
<dbReference type="InterPro" id="IPR037196">
    <property type="entry name" value="HSP90_C"/>
</dbReference>
<evidence type="ECO:0000256" key="1">
    <source>
        <dbReference type="ARBA" id="ARBA00008239"/>
    </source>
</evidence>
<sequence>MAQKQFKAESKRLLDLMINSIYTHKEIFLRELISNASDATDKLYYNAMKEGKTGITRDALPIELTLDKANRRFIIEDHGCGMTAEELESNLGTIARSGSLAFKAENEKQDDIDIIGQFGVGFYAAFMVAKHVEVVSRAVGSDGANRWESDGADGYTVTPCEKAENGTKIVLTIKDNTESENYDEFLEPYRVQGLVKKYSDYIRYPIKMDMTRSRMKEKPADAGDDYKPEWEEYTENTTLNSMVPIWKKSRKELKDEDYNNFYTQKFFDYQPPLCHIHTSVEGAVTYTAMLFIPSHAPMDYYTKDYEKGLQLYSNGVLIMDKCADLLPDHFSFVRGMVDTADLSLNISREMLQHDRHLKAIAQSLEKKIKNELLKMQKDKPEDYDKFWASFGRQIKYGAYVQYGAHKELLQDLLMYHSSTENKLVSLKDYVSRMKEGQKYIYYACGETVDKIKMLPVMETLSDKGYEVLCMDDSIDEFCTKMIAKYDDKEFKSILDADLGLESEEEREEIKKQSEDNKELLDALSKALEGKVKKVELTGRLKNHPCCLRAEGPVTLEMEKVLNQQAAVNGGETVRADRVLELNADHPIFKKLCALQAEGSDALADYADILYTQSLLIEGLPVDDPAGYANKICALLAR</sequence>
<gene>
    <name evidence="5 7" type="primary">htpG</name>
    <name evidence="7" type="ORF">H8S02_05640</name>
</gene>
<feature type="region of interest" description="C" evidence="5">
    <location>
        <begin position="560"/>
        <end position="637"/>
    </location>
</feature>
<keyword evidence="5" id="KW-0963">Cytoplasm</keyword>
<dbReference type="Gene3D" id="1.20.120.790">
    <property type="entry name" value="Heat shock protein 90, C-terminal domain"/>
    <property type="match status" value="1"/>
</dbReference>
<dbReference type="PRINTS" id="PR00775">
    <property type="entry name" value="HEATSHOCK90"/>
</dbReference>
<dbReference type="RefSeq" id="WP_186969688.1">
    <property type="nucleotide sequence ID" value="NZ_JACOPK010000004.1"/>
</dbReference>